<proteinExistence type="predicted"/>
<evidence type="ECO:0000313" key="1">
    <source>
        <dbReference type="EMBL" id="KAJ1948039.1"/>
    </source>
</evidence>
<evidence type="ECO:0000313" key="2">
    <source>
        <dbReference type="Proteomes" id="UP001150603"/>
    </source>
</evidence>
<sequence>MSVIDRPCSWVGVHEKGGEMRILYVSSNIKRILDYDPGEMIGQPAWSFVTSDLVPAYANDFGQRTSENVSVGYTRVERKDGTSFAIRVISFACSDIQFNVGSFDPSGSFERLLETTRVQWFQYATKDSARSETLVRIQQALGNSGADGEPTSQTAPAPSRFSSPPVAAAPVVQACLILNNLHSNTEAAPLGPQIVFATNSMTLIISSDASDLHGVPFLSLVAPSDVVKAGEFLQRVASKPDVTFTMLNILNDPLQDSGSAGSGNGRSESMLVEVMGIGSECGGILLCQPVRAER</sequence>
<name>A0ACC1JCU6_9FUNG</name>
<reference evidence="1" key="1">
    <citation type="submission" date="2022-07" db="EMBL/GenBank/DDBJ databases">
        <title>Phylogenomic reconstructions and comparative analyses of Kickxellomycotina fungi.</title>
        <authorList>
            <person name="Reynolds N.K."/>
            <person name="Stajich J.E."/>
            <person name="Barry K."/>
            <person name="Grigoriev I.V."/>
            <person name="Crous P."/>
            <person name="Smith M.E."/>
        </authorList>
    </citation>
    <scope>NUCLEOTIDE SEQUENCE</scope>
    <source>
        <strain evidence="1">NRRL 5244</strain>
    </source>
</reference>
<comment type="caution">
    <text evidence="1">The sequence shown here is derived from an EMBL/GenBank/DDBJ whole genome shotgun (WGS) entry which is preliminary data.</text>
</comment>
<dbReference type="Proteomes" id="UP001150603">
    <property type="component" value="Unassembled WGS sequence"/>
</dbReference>
<gene>
    <name evidence="1" type="ORF">FBU59_001778</name>
</gene>
<dbReference type="EMBL" id="JANBPW010000855">
    <property type="protein sequence ID" value="KAJ1948039.1"/>
    <property type="molecule type" value="Genomic_DNA"/>
</dbReference>
<organism evidence="1 2">
    <name type="scientific">Linderina macrospora</name>
    <dbReference type="NCBI Taxonomy" id="4868"/>
    <lineage>
        <taxon>Eukaryota</taxon>
        <taxon>Fungi</taxon>
        <taxon>Fungi incertae sedis</taxon>
        <taxon>Zoopagomycota</taxon>
        <taxon>Kickxellomycotina</taxon>
        <taxon>Kickxellomycetes</taxon>
        <taxon>Kickxellales</taxon>
        <taxon>Kickxellaceae</taxon>
        <taxon>Linderina</taxon>
    </lineage>
</organism>
<accession>A0ACC1JCU6</accession>
<protein>
    <submittedName>
        <fullName evidence="1">Uncharacterized protein</fullName>
    </submittedName>
</protein>
<feature type="non-terminal residue" evidence="1">
    <location>
        <position position="294"/>
    </location>
</feature>
<keyword evidence="2" id="KW-1185">Reference proteome</keyword>